<accession>A0A061RQG9</accession>
<dbReference type="AlphaFoldDB" id="A0A061RQG9"/>
<sequence length="56" mass="6318">RKPVNRDAAMLCSTRAIDQRMCGKAEAAAEGFKLAGRKDLQRLELDRSKSFSLIFF</sequence>
<name>A0A061RQG9_9CHLO</name>
<feature type="non-terminal residue" evidence="1">
    <location>
        <position position="1"/>
    </location>
</feature>
<dbReference type="EMBL" id="GBEZ01010589">
    <property type="protein sequence ID" value="JAC75102.1"/>
    <property type="molecule type" value="Transcribed_RNA"/>
</dbReference>
<protein>
    <submittedName>
        <fullName evidence="1">Uncharacterized protein</fullName>
    </submittedName>
</protein>
<reference evidence="1" key="1">
    <citation type="submission" date="2014-05" db="EMBL/GenBank/DDBJ databases">
        <title>The transcriptome of the halophilic microalga Tetraselmis sp. GSL018 isolated from the Great Salt Lake, Utah.</title>
        <authorList>
            <person name="Jinkerson R.E."/>
            <person name="D'Adamo S."/>
            <person name="Posewitz M.C."/>
        </authorList>
    </citation>
    <scope>NUCLEOTIDE SEQUENCE</scope>
    <source>
        <strain evidence="1">GSL018</strain>
    </source>
</reference>
<evidence type="ECO:0000313" key="1">
    <source>
        <dbReference type="EMBL" id="JAC75102.1"/>
    </source>
</evidence>
<gene>
    <name evidence="1" type="ORF">TSPGSL018_24060</name>
</gene>
<organism evidence="1">
    <name type="scientific">Tetraselmis sp. GSL018</name>
    <dbReference type="NCBI Taxonomy" id="582737"/>
    <lineage>
        <taxon>Eukaryota</taxon>
        <taxon>Viridiplantae</taxon>
        <taxon>Chlorophyta</taxon>
        <taxon>core chlorophytes</taxon>
        <taxon>Chlorodendrophyceae</taxon>
        <taxon>Chlorodendrales</taxon>
        <taxon>Chlorodendraceae</taxon>
        <taxon>Tetraselmis</taxon>
    </lineage>
</organism>
<proteinExistence type="predicted"/>